<proteinExistence type="predicted"/>
<dbReference type="AlphaFoldDB" id="S4NVN6"/>
<organism evidence="2">
    <name type="scientific">Pararge aegeria</name>
    <name type="common">speckled wood butterfly</name>
    <dbReference type="NCBI Taxonomy" id="116150"/>
    <lineage>
        <taxon>Eukaryota</taxon>
        <taxon>Metazoa</taxon>
        <taxon>Ecdysozoa</taxon>
        <taxon>Arthropoda</taxon>
        <taxon>Hexapoda</taxon>
        <taxon>Insecta</taxon>
        <taxon>Pterygota</taxon>
        <taxon>Neoptera</taxon>
        <taxon>Endopterygota</taxon>
        <taxon>Lepidoptera</taxon>
        <taxon>Glossata</taxon>
        <taxon>Ditrysia</taxon>
        <taxon>Papilionoidea</taxon>
        <taxon>Nymphalidae</taxon>
        <taxon>Satyrinae</taxon>
        <taxon>Satyrini</taxon>
        <taxon>Parargina</taxon>
        <taxon>Pararge</taxon>
    </lineage>
</organism>
<name>S4NVN6_9NEOP</name>
<sequence length="94" mass="10531">VTVRLPAQGVCPGQVVPVTVSVRNRTSVELVKIVFAITSRERYRSQQPPSEYEPPEEVLTTLKRGPVLAHTTRDFVFQLAVPDFLPPNMDQCNI</sequence>
<evidence type="ECO:0000259" key="1">
    <source>
        <dbReference type="Pfam" id="PF02752"/>
    </source>
</evidence>
<dbReference type="Pfam" id="PF02752">
    <property type="entry name" value="Arrestin_C"/>
    <property type="match status" value="1"/>
</dbReference>
<feature type="non-terminal residue" evidence="2">
    <location>
        <position position="94"/>
    </location>
</feature>
<dbReference type="InterPro" id="IPR011022">
    <property type="entry name" value="Arrestin_C-like"/>
</dbReference>
<reference evidence="2" key="2">
    <citation type="submission" date="2013-05" db="EMBL/GenBank/DDBJ databases">
        <authorList>
            <person name="Carter J.-M."/>
            <person name="Baker S.C."/>
            <person name="Pink R."/>
            <person name="Carter D.R.F."/>
            <person name="Collins A."/>
            <person name="Tomlin J."/>
            <person name="Gibbs M."/>
            <person name="Breuker C.J."/>
        </authorList>
    </citation>
    <scope>NUCLEOTIDE SEQUENCE</scope>
    <source>
        <tissue evidence="2">Ovary</tissue>
    </source>
</reference>
<evidence type="ECO:0000313" key="2">
    <source>
        <dbReference type="EMBL" id="JAA77685.1"/>
    </source>
</evidence>
<dbReference type="EMBL" id="GAIX01014875">
    <property type="protein sequence ID" value="JAA77685.1"/>
    <property type="molecule type" value="Transcribed_RNA"/>
</dbReference>
<feature type="non-terminal residue" evidence="2">
    <location>
        <position position="1"/>
    </location>
</feature>
<feature type="domain" description="Arrestin C-terminal-like" evidence="1">
    <location>
        <begin position="1"/>
        <end position="94"/>
    </location>
</feature>
<dbReference type="InterPro" id="IPR014752">
    <property type="entry name" value="Arrestin-like_C"/>
</dbReference>
<dbReference type="Gene3D" id="2.60.40.640">
    <property type="match status" value="1"/>
</dbReference>
<reference evidence="2" key="1">
    <citation type="journal article" date="2013" name="BMC Genomics">
        <title>Unscrambling butterfly oogenesis.</title>
        <authorList>
            <person name="Carter J.M."/>
            <person name="Baker S.C."/>
            <person name="Pink R."/>
            <person name="Carter D.R."/>
            <person name="Collins A."/>
            <person name="Tomlin J."/>
            <person name="Gibbs M."/>
            <person name="Breuker C.J."/>
        </authorList>
    </citation>
    <scope>NUCLEOTIDE SEQUENCE</scope>
    <source>
        <tissue evidence="2">Ovary</tissue>
    </source>
</reference>
<dbReference type="SUPFAM" id="SSF81296">
    <property type="entry name" value="E set domains"/>
    <property type="match status" value="1"/>
</dbReference>
<dbReference type="InterPro" id="IPR014756">
    <property type="entry name" value="Ig_E-set"/>
</dbReference>
<accession>S4NVN6</accession>
<protein>
    <submittedName>
        <fullName evidence="2">Arrestin domain-containing protein 2</fullName>
    </submittedName>
</protein>